<proteinExistence type="predicted"/>
<organism evidence="3">
    <name type="scientific">uncultured Caudovirales phage</name>
    <dbReference type="NCBI Taxonomy" id="2100421"/>
    <lineage>
        <taxon>Viruses</taxon>
        <taxon>Duplodnaviria</taxon>
        <taxon>Heunggongvirae</taxon>
        <taxon>Uroviricota</taxon>
        <taxon>Caudoviricetes</taxon>
        <taxon>Peduoviridae</taxon>
        <taxon>Maltschvirus</taxon>
        <taxon>Maltschvirus maltsch</taxon>
    </lineage>
</organism>
<reference evidence="3" key="1">
    <citation type="submission" date="2020-05" db="EMBL/GenBank/DDBJ databases">
        <authorList>
            <person name="Chiriac C."/>
            <person name="Salcher M."/>
            <person name="Ghai R."/>
            <person name="Kavagutti S V."/>
        </authorList>
    </citation>
    <scope>NUCLEOTIDE SEQUENCE</scope>
</reference>
<evidence type="ECO:0000313" key="3">
    <source>
        <dbReference type="EMBL" id="CAB4171475.1"/>
    </source>
</evidence>
<dbReference type="EMBL" id="LR796950">
    <property type="protein sequence ID" value="CAB4177264.1"/>
    <property type="molecule type" value="Genomic_DNA"/>
</dbReference>
<accession>A0A6J5PQD8</accession>
<sequence length="392" mass="42626">MKRNPKPRGYFQHAGNTGWKFIYSPTRRVMGKIPHLFSALLLATIFGVVALSVNPIVGVLVFAGMLLMSFSKRANNVLGSCLDGIENLGQACTELFKVHSFLMAQMEFAADGTRNSIDLEQAETDPEYFTDLINETDPSKRLYILPKMREIKSGREASKFKTWANGAKTKLEQGIRAFTGISIEETGAAPSLVGKLNSLGDSGSIVFYPVDLNGNIRGKKWDGYPTLLFGIKPDTGSIDAMLTDADDSEPAQIMFTFNYAVTEKDHELILFMAKYNETNMNELESLMDATITDDGVQTNSDIYVKITTDGGSAGHPTVVTGLLEADFVSSDTGTAYKVYDVTDGSDVSVTVVETPARSGQYVISGTFISGDDINVTCVKAGFEFNIAVITIP</sequence>
<keyword evidence="1" id="KW-0812">Transmembrane</keyword>
<name>A0A6J5PQD8_9CAUD</name>
<feature type="transmembrane region" description="Helical" evidence="1">
    <location>
        <begin position="36"/>
        <end position="68"/>
    </location>
</feature>
<dbReference type="EMBL" id="LR796778">
    <property type="protein sequence ID" value="CAB4164989.1"/>
    <property type="molecule type" value="Genomic_DNA"/>
</dbReference>
<evidence type="ECO:0000313" key="2">
    <source>
        <dbReference type="EMBL" id="CAB4164989.1"/>
    </source>
</evidence>
<keyword evidence="1" id="KW-1133">Transmembrane helix</keyword>
<evidence type="ECO:0000313" key="6">
    <source>
        <dbReference type="EMBL" id="CAB4218471.1"/>
    </source>
</evidence>
<evidence type="ECO:0000313" key="4">
    <source>
        <dbReference type="EMBL" id="CAB4177264.1"/>
    </source>
</evidence>
<dbReference type="EMBL" id="LR796866">
    <property type="protein sequence ID" value="CAB4171475.1"/>
    <property type="molecule type" value="Genomic_DNA"/>
</dbReference>
<gene>
    <name evidence="4" type="ORF">UFOVP1001_4</name>
    <name evidence="5" type="ORF">UFOVP1338_6</name>
    <name evidence="6" type="ORF">UFOVP1599_63</name>
    <name evidence="2" type="ORF">UFOVP827_1</name>
    <name evidence="3" type="ORF">UFOVP916_46</name>
</gene>
<protein>
    <submittedName>
        <fullName evidence="3">Uncharacterized protein</fullName>
    </submittedName>
</protein>
<dbReference type="EMBL" id="LR797284">
    <property type="protein sequence ID" value="CAB4198936.1"/>
    <property type="molecule type" value="Genomic_DNA"/>
</dbReference>
<keyword evidence="1" id="KW-0472">Membrane</keyword>
<dbReference type="EMBL" id="LR797462">
    <property type="protein sequence ID" value="CAB4218471.1"/>
    <property type="molecule type" value="Genomic_DNA"/>
</dbReference>
<evidence type="ECO:0000313" key="5">
    <source>
        <dbReference type="EMBL" id="CAB4198936.1"/>
    </source>
</evidence>
<evidence type="ECO:0000256" key="1">
    <source>
        <dbReference type="SAM" id="Phobius"/>
    </source>
</evidence>